<dbReference type="UniPathway" id="UPA00148"/>
<dbReference type="PANTHER" id="PTHR43588:SF1">
    <property type="entry name" value="COBALT-PRECORRIN-8 METHYLMUTASE"/>
    <property type="match status" value="1"/>
</dbReference>
<evidence type="ECO:0000313" key="6">
    <source>
        <dbReference type="EMBL" id="OMI34904.1"/>
    </source>
</evidence>
<dbReference type="GO" id="GO:0009236">
    <property type="term" value="P:cobalamin biosynthetic process"/>
    <property type="evidence" value="ECO:0007669"/>
    <property type="project" value="UniProtKB-UniPathway"/>
</dbReference>
<dbReference type="EMBL" id="ASQP01000431">
    <property type="protein sequence ID" value="OMI34904.1"/>
    <property type="molecule type" value="Genomic_DNA"/>
</dbReference>
<dbReference type="AlphaFoldDB" id="A0A1R1S9A5"/>
<dbReference type="NCBIfam" id="NF006136">
    <property type="entry name" value="PRK08285.1"/>
    <property type="match status" value="1"/>
</dbReference>
<keyword evidence="3" id="KW-0169">Cobalamin biosynthesis</keyword>
<evidence type="ECO:0000256" key="2">
    <source>
        <dbReference type="ARBA" id="ARBA00009774"/>
    </source>
</evidence>
<evidence type="ECO:0000256" key="3">
    <source>
        <dbReference type="ARBA" id="ARBA00022573"/>
    </source>
</evidence>
<evidence type="ECO:0000259" key="5">
    <source>
        <dbReference type="Pfam" id="PF02570"/>
    </source>
</evidence>
<comment type="similarity">
    <text evidence="2">Belongs to the CobH/CbiC family.</text>
</comment>
<dbReference type="Proteomes" id="UP000186168">
    <property type="component" value="Unassembled WGS sequence"/>
</dbReference>
<organism evidence="6 7">
    <name type="scientific">Streptomyces sparsogenes DSM 40356</name>
    <dbReference type="NCBI Taxonomy" id="1331668"/>
    <lineage>
        <taxon>Bacteria</taxon>
        <taxon>Bacillati</taxon>
        <taxon>Actinomycetota</taxon>
        <taxon>Actinomycetes</taxon>
        <taxon>Kitasatosporales</taxon>
        <taxon>Streptomycetaceae</taxon>
        <taxon>Streptomyces</taxon>
    </lineage>
</organism>
<evidence type="ECO:0000256" key="4">
    <source>
        <dbReference type="ARBA" id="ARBA00023235"/>
    </source>
</evidence>
<dbReference type="PANTHER" id="PTHR43588">
    <property type="entry name" value="COBALT-PRECORRIN-8 METHYLMUTASE"/>
    <property type="match status" value="1"/>
</dbReference>
<comment type="pathway">
    <text evidence="1">Cofactor biosynthesis; adenosylcobalamin biosynthesis.</text>
</comment>
<dbReference type="InterPro" id="IPR036588">
    <property type="entry name" value="CobH/CbiC_sf"/>
</dbReference>
<dbReference type="InterPro" id="IPR003722">
    <property type="entry name" value="Cbl_synth_CobH/CbiC"/>
</dbReference>
<evidence type="ECO:0000256" key="1">
    <source>
        <dbReference type="ARBA" id="ARBA00004953"/>
    </source>
</evidence>
<dbReference type="SUPFAM" id="SSF63965">
    <property type="entry name" value="Precorrin-8X methylmutase CbiC/CobH"/>
    <property type="match status" value="1"/>
</dbReference>
<gene>
    <name evidence="6" type="ORF">SPAR_33796</name>
</gene>
<dbReference type="GO" id="GO:0016993">
    <property type="term" value="F:precorrin-8X methylmutase activity"/>
    <property type="evidence" value="ECO:0007669"/>
    <property type="project" value="InterPro"/>
</dbReference>
<sequence length="208" mass="21663">MFDYEKDGAAIYRASFATIRAEADLDGLPADVSQVAVRMIHACGMVDLVQDLAYTPGVVARARAALRSGAPVLCDAHMVASGVTRKRLPADNEVLCTLSDPSVPELARRMGTTRSAAALELWRDRLEGAVVAIGNAPTALFRLLEMIEQGAPRPAAVIGVPVGFIGAAESKEALAGHPAALDHLVVRGRRGGSAIAAAAVNAIASEEE</sequence>
<proteinExistence type="inferred from homology"/>
<dbReference type="Gene3D" id="3.40.50.10230">
    <property type="entry name" value="Cobalamin biosynthesis CobH/CbiC, precorrin-8X methylmutase"/>
    <property type="match status" value="1"/>
</dbReference>
<name>A0A1R1S9A5_9ACTN</name>
<accession>A0A1R1S9A5</accession>
<feature type="domain" description="Cobalamin biosynthesis precorrin-8X methylmutase CobH/CbiC" evidence="5">
    <location>
        <begin position="11"/>
        <end position="205"/>
    </location>
</feature>
<dbReference type="Pfam" id="PF02570">
    <property type="entry name" value="CbiC"/>
    <property type="match status" value="1"/>
</dbReference>
<comment type="caution">
    <text evidence="6">The sequence shown here is derived from an EMBL/GenBank/DDBJ whole genome shotgun (WGS) entry which is preliminary data.</text>
</comment>
<evidence type="ECO:0000313" key="7">
    <source>
        <dbReference type="Proteomes" id="UP000186168"/>
    </source>
</evidence>
<reference evidence="6 7" key="1">
    <citation type="submission" date="2013-05" db="EMBL/GenBank/DDBJ databases">
        <title>Genome sequence of Streptomyces sparsogenes DSM 40356.</title>
        <authorList>
            <person name="Coyne S."/>
            <person name="Seebeck F.P."/>
        </authorList>
    </citation>
    <scope>NUCLEOTIDE SEQUENCE [LARGE SCALE GENOMIC DNA]</scope>
    <source>
        <strain evidence="6 7">DSM 40356</strain>
    </source>
</reference>
<keyword evidence="7" id="KW-1185">Reference proteome</keyword>
<protein>
    <submittedName>
        <fullName evidence="6">Precorrin-8X methylmutase CbiC/CobH</fullName>
    </submittedName>
</protein>
<keyword evidence="4" id="KW-0413">Isomerase</keyword>